<dbReference type="InterPro" id="IPR009323">
    <property type="entry name" value="DUF979"/>
</dbReference>
<feature type="transmembrane region" description="Helical" evidence="1">
    <location>
        <begin position="61"/>
        <end position="79"/>
    </location>
</feature>
<feature type="transmembrane region" description="Helical" evidence="1">
    <location>
        <begin position="199"/>
        <end position="215"/>
    </location>
</feature>
<protein>
    <submittedName>
        <fullName evidence="2">Putative Permease</fullName>
    </submittedName>
</protein>
<feature type="transmembrane region" description="Helical" evidence="1">
    <location>
        <begin position="290"/>
        <end position="308"/>
    </location>
</feature>
<evidence type="ECO:0000256" key="1">
    <source>
        <dbReference type="SAM" id="Phobius"/>
    </source>
</evidence>
<evidence type="ECO:0000313" key="2">
    <source>
        <dbReference type="EMBL" id="SLK14937.1"/>
    </source>
</evidence>
<keyword evidence="3" id="KW-1185">Reference proteome</keyword>
<gene>
    <name evidence="2" type="ORF">CCH01_07880</name>
</gene>
<organism evidence="2 3">
    <name type="scientific">Clostridium chauvoei JF4335</name>
    <dbReference type="NCBI Taxonomy" id="1351755"/>
    <lineage>
        <taxon>Bacteria</taxon>
        <taxon>Bacillati</taxon>
        <taxon>Bacillota</taxon>
        <taxon>Clostridia</taxon>
        <taxon>Eubacteriales</taxon>
        <taxon>Clostridiaceae</taxon>
        <taxon>Clostridium</taxon>
    </lineage>
</organism>
<dbReference type="Proteomes" id="UP000190476">
    <property type="component" value="Chromosome I"/>
</dbReference>
<dbReference type="GeneID" id="66301139"/>
<dbReference type="EMBL" id="LT799839">
    <property type="protein sequence ID" value="SLK14937.1"/>
    <property type="molecule type" value="Genomic_DNA"/>
</dbReference>
<keyword evidence="1" id="KW-1133">Transmembrane helix</keyword>
<name>A0A1U6J3X5_9CLOT</name>
<reference evidence="3" key="1">
    <citation type="submission" date="2017-03" db="EMBL/GenBank/DDBJ databases">
        <authorList>
            <person name="Falquet L."/>
            <person name="Falquet L."/>
        </authorList>
    </citation>
    <scope>NUCLEOTIDE SEQUENCE [LARGE SCALE GENOMIC DNA]</scope>
</reference>
<feature type="transmembrane region" description="Helical" evidence="1">
    <location>
        <begin position="12"/>
        <end position="30"/>
    </location>
</feature>
<evidence type="ECO:0000313" key="3">
    <source>
        <dbReference type="Proteomes" id="UP000190476"/>
    </source>
</evidence>
<dbReference type="RefSeq" id="WP_079481201.1">
    <property type="nucleotide sequence ID" value="NZ_CBML010000006.1"/>
</dbReference>
<proteinExistence type="predicted"/>
<feature type="transmembrane region" description="Helical" evidence="1">
    <location>
        <begin position="126"/>
        <end position="146"/>
    </location>
</feature>
<feature type="transmembrane region" description="Helical" evidence="1">
    <location>
        <begin position="246"/>
        <end position="269"/>
    </location>
</feature>
<feature type="transmembrane region" description="Helical" evidence="1">
    <location>
        <begin position="222"/>
        <end position="240"/>
    </location>
</feature>
<sequence>MNIEQLSNILLNTFYIMVGIMMLITMIYTLKDKNHKTRLGTASFWGILAAIFIFGEFIPSVIVGGLIVVIGILGAFNQINVGTIKQLDESFARIKAEKIGIKIFFPSLIIAFVALAIAQFTQLSGVTAIGISAIVAIVITFIITGAKPQEAIVDSDRMLQAIGSTAILPQLLASLGALFTAAGVGDVISNMISGVIPEGNVWIGITAYCIGMALFTAIMGNAFAAFTVITAGIGVPFVFAQGGDPIVASAIAMTAGFCGTLLTPMAANFNILPVVLLDIEDNNGVIKAQAVYAIVLLLIHIPLMYFLAF</sequence>
<feature type="transmembrane region" description="Helical" evidence="1">
    <location>
        <begin position="99"/>
        <end position="120"/>
    </location>
</feature>
<dbReference type="STRING" id="1351755.CCH01_07880"/>
<feature type="transmembrane region" description="Helical" evidence="1">
    <location>
        <begin position="158"/>
        <end position="179"/>
    </location>
</feature>
<dbReference type="OrthoDB" id="1689651at2"/>
<dbReference type="AlphaFoldDB" id="A0A1U6J3X5"/>
<dbReference type="Pfam" id="PF06166">
    <property type="entry name" value="DUF979"/>
    <property type="match status" value="1"/>
</dbReference>
<keyword evidence="1" id="KW-0812">Transmembrane</keyword>
<accession>A0A1U6J3X5</accession>
<keyword evidence="1" id="KW-0472">Membrane</keyword>